<dbReference type="AlphaFoldDB" id="A0A1I1Y7Q3"/>
<dbReference type="EMBL" id="FOMZ01000008">
    <property type="protein sequence ID" value="SFE15611.1"/>
    <property type="molecule type" value="Genomic_DNA"/>
</dbReference>
<dbReference type="RefSeq" id="WP_092927724.1">
    <property type="nucleotide sequence ID" value="NZ_FOMZ01000008.1"/>
</dbReference>
<proteinExistence type="predicted"/>
<keyword evidence="2" id="KW-1185">Reference proteome</keyword>
<organism evidence="1 2">
    <name type="scientific">Actinopolyspora alba</name>
    <dbReference type="NCBI Taxonomy" id="673379"/>
    <lineage>
        <taxon>Bacteria</taxon>
        <taxon>Bacillati</taxon>
        <taxon>Actinomycetota</taxon>
        <taxon>Actinomycetes</taxon>
        <taxon>Actinopolysporales</taxon>
        <taxon>Actinopolysporaceae</taxon>
        <taxon>Actinopolyspora</taxon>
        <taxon>Actinopolyspora alba group</taxon>
    </lineage>
</organism>
<name>A0A1I1Y7Q3_9ACTN</name>
<accession>A0A1I1Y7Q3</accession>
<reference evidence="2" key="1">
    <citation type="submission" date="2016-10" db="EMBL/GenBank/DDBJ databases">
        <authorList>
            <person name="Varghese N."/>
            <person name="Submissions S."/>
        </authorList>
    </citation>
    <scope>NUCLEOTIDE SEQUENCE [LARGE SCALE GENOMIC DNA]</scope>
    <source>
        <strain evidence="2">DSM 45004</strain>
    </source>
</reference>
<sequence>MTQSVSDESSDTFPLSFGLHSGFQPVDFSESSAERAERLFESARSALPGLAEEQCLRLLVANEYLLRRMAEEGIIYAANFVGRSARDTTAATTAQFTLTLRDVELKATRPLEALAAGLREEDARREVDFVDLTVGRCLAVVQQDTPKPEVNLTGAAHYEPRVSRQFQVIVPLVERSQLAIFGLATECLRDWEDYVAMMADICNSIQWRDSERSSIEDKLAGLL</sequence>
<evidence type="ECO:0000313" key="2">
    <source>
        <dbReference type="Proteomes" id="UP000198716"/>
    </source>
</evidence>
<evidence type="ECO:0000313" key="1">
    <source>
        <dbReference type="EMBL" id="SFE15611.1"/>
    </source>
</evidence>
<protein>
    <submittedName>
        <fullName evidence="1">Uncharacterized protein</fullName>
    </submittedName>
</protein>
<gene>
    <name evidence="1" type="ORF">SAMN04487819_108234</name>
</gene>
<dbReference type="Proteomes" id="UP000198716">
    <property type="component" value="Unassembled WGS sequence"/>
</dbReference>